<reference evidence="1" key="1">
    <citation type="submission" date="2013-12" db="EMBL/GenBank/DDBJ databases">
        <authorList>
            <person name="Genoscope - CEA"/>
        </authorList>
    </citation>
    <scope>NUCLEOTIDE SEQUENCE</scope>
    <source>
        <strain evidence="1">CBS 1993</strain>
    </source>
</reference>
<dbReference type="HOGENOM" id="CLU_114601_6_2_1"/>
<proteinExistence type="predicted"/>
<dbReference type="GeneID" id="34522345"/>
<dbReference type="InterPro" id="IPR012675">
    <property type="entry name" value="Beta-grasp_dom_sf"/>
</dbReference>
<dbReference type="CDD" id="cd00754">
    <property type="entry name" value="Ubl_MoaD"/>
    <property type="match status" value="1"/>
</dbReference>
<dbReference type="EMBL" id="HG793130">
    <property type="protein sequence ID" value="CDK28968.1"/>
    <property type="molecule type" value="Genomic_DNA"/>
</dbReference>
<evidence type="ECO:0000313" key="1">
    <source>
        <dbReference type="EMBL" id="CDK28968.1"/>
    </source>
</evidence>
<dbReference type="RefSeq" id="XP_022460957.1">
    <property type="nucleotide sequence ID" value="XM_022606090.1"/>
</dbReference>
<dbReference type="InterPro" id="IPR016155">
    <property type="entry name" value="Mopterin_synth/thiamin_S_b"/>
</dbReference>
<organism evidence="1 2">
    <name type="scientific">Kuraishia capsulata CBS 1993</name>
    <dbReference type="NCBI Taxonomy" id="1382522"/>
    <lineage>
        <taxon>Eukaryota</taxon>
        <taxon>Fungi</taxon>
        <taxon>Dikarya</taxon>
        <taxon>Ascomycota</taxon>
        <taxon>Saccharomycotina</taxon>
        <taxon>Pichiomycetes</taxon>
        <taxon>Pichiales</taxon>
        <taxon>Pichiaceae</taxon>
        <taxon>Kuraishia</taxon>
    </lineage>
</organism>
<evidence type="ECO:0008006" key="3">
    <source>
        <dbReference type="Google" id="ProtNLM"/>
    </source>
</evidence>
<protein>
    <recommendedName>
        <fullName evidence="3">Molybdopterin synthase sulfur carrier subunit</fullName>
    </recommendedName>
</protein>
<accession>W6MRH9</accession>
<dbReference type="AlphaFoldDB" id="W6MRH9"/>
<dbReference type="Gene3D" id="3.10.20.30">
    <property type="match status" value="1"/>
</dbReference>
<dbReference type="OrthoDB" id="5595860at2759"/>
<reference evidence="1" key="2">
    <citation type="submission" date="2014-02" db="EMBL/GenBank/DDBJ databases">
        <title>Complete DNA sequence of /Kuraishia capsulata/ illustrates novel genomic features among budding yeasts (/Saccharomycotina/).</title>
        <authorList>
            <person name="Morales L."/>
            <person name="Noel B."/>
            <person name="Porcel B."/>
            <person name="Marcet-Houben M."/>
            <person name="Hullo M-F."/>
            <person name="Sacerdot C."/>
            <person name="Tekaia F."/>
            <person name="Leh-Louis V."/>
            <person name="Despons L."/>
            <person name="Khanna V."/>
            <person name="Aury J-M."/>
            <person name="Barbe V."/>
            <person name="Couloux A."/>
            <person name="Labadie K."/>
            <person name="Pelletier E."/>
            <person name="Souciet J-L."/>
            <person name="Boekhout T."/>
            <person name="Gabaldon T."/>
            <person name="Wincker P."/>
            <person name="Dujon B."/>
        </authorList>
    </citation>
    <scope>NUCLEOTIDE SEQUENCE</scope>
    <source>
        <strain evidence="1">CBS 1993</strain>
    </source>
</reference>
<sequence>MTKITALFFGPAKDFTQGEEETTLEFQETSVSLDNVLVALSHKYGEKFAEYIYNSCGIAVNLEYVSLQIDQEKSTFLEILQNESLKQITLVEGDELTVIPPVSSG</sequence>
<dbReference type="Proteomes" id="UP000019384">
    <property type="component" value="Unassembled WGS sequence"/>
</dbReference>
<dbReference type="STRING" id="1382522.W6MRH9"/>
<evidence type="ECO:0000313" key="2">
    <source>
        <dbReference type="Proteomes" id="UP000019384"/>
    </source>
</evidence>
<gene>
    <name evidence="1" type="ORF">KUCA_T00004954001</name>
</gene>
<name>W6MRH9_9ASCO</name>
<keyword evidence="2" id="KW-1185">Reference proteome</keyword>
<dbReference type="SUPFAM" id="SSF54285">
    <property type="entry name" value="MoaD/ThiS"/>
    <property type="match status" value="1"/>
</dbReference>